<dbReference type="eggNOG" id="ENOG50320XJ">
    <property type="taxonomic scope" value="Bacteria"/>
</dbReference>
<accession>A0A066Z5K8</accession>
<evidence type="ECO:0000256" key="1">
    <source>
        <dbReference type="SAM" id="MobiDB-lite"/>
    </source>
</evidence>
<comment type="caution">
    <text evidence="2">The sequence shown here is derived from an EMBL/GenBank/DDBJ whole genome shotgun (WGS) entry which is preliminary data.</text>
</comment>
<sequence length="89" mass="9569">MEPLEQQGRGGVMDSPHGYRIAVPGRPGSHAPQEMVVVYRTGDTTAEGHAVYSGKDGLRVVVQGLVARFLEPYPEGLCHPFGYAYPLSG</sequence>
<gene>
    <name evidence="2" type="ORF">KCH_07110</name>
</gene>
<dbReference type="HOGENOM" id="CLU_2617320_0_0_11"/>
<dbReference type="Pfam" id="PF19813">
    <property type="entry name" value="DUF6296"/>
    <property type="match status" value="1"/>
</dbReference>
<dbReference type="PATRIC" id="fig|1348663.4.peg.678"/>
<protein>
    <submittedName>
        <fullName evidence="2">Uncharacterized protein</fullName>
    </submittedName>
</protein>
<dbReference type="AlphaFoldDB" id="A0A066Z5K8"/>
<evidence type="ECO:0000313" key="2">
    <source>
        <dbReference type="EMBL" id="KDN87539.1"/>
    </source>
</evidence>
<organism evidence="2 3">
    <name type="scientific">Kitasatospora cheerisanensis KCTC 2395</name>
    <dbReference type="NCBI Taxonomy" id="1348663"/>
    <lineage>
        <taxon>Bacteria</taxon>
        <taxon>Bacillati</taxon>
        <taxon>Actinomycetota</taxon>
        <taxon>Actinomycetes</taxon>
        <taxon>Kitasatosporales</taxon>
        <taxon>Streptomycetaceae</taxon>
        <taxon>Kitasatospora</taxon>
    </lineage>
</organism>
<proteinExistence type="predicted"/>
<name>A0A066Z5K8_9ACTN</name>
<evidence type="ECO:0000313" key="3">
    <source>
        <dbReference type="Proteomes" id="UP000027178"/>
    </source>
</evidence>
<keyword evidence="3" id="KW-1185">Reference proteome</keyword>
<dbReference type="EMBL" id="JNBY01000031">
    <property type="protein sequence ID" value="KDN87539.1"/>
    <property type="molecule type" value="Genomic_DNA"/>
</dbReference>
<feature type="region of interest" description="Disordered" evidence="1">
    <location>
        <begin position="1"/>
        <end position="28"/>
    </location>
</feature>
<reference evidence="2 3" key="1">
    <citation type="submission" date="2014-05" db="EMBL/GenBank/DDBJ databases">
        <title>Draft Genome Sequence of Kitasatospora cheerisanensis KCTC 2395.</title>
        <authorList>
            <person name="Nam D.H."/>
        </authorList>
    </citation>
    <scope>NUCLEOTIDE SEQUENCE [LARGE SCALE GENOMIC DNA]</scope>
    <source>
        <strain evidence="2 3">KCTC 2395</strain>
    </source>
</reference>
<dbReference type="InterPro" id="IPR046263">
    <property type="entry name" value="DUF6296"/>
</dbReference>
<dbReference type="Proteomes" id="UP000027178">
    <property type="component" value="Unassembled WGS sequence"/>
</dbReference>